<name>A0A9D1NDP6_9FIRM</name>
<dbReference type="AlphaFoldDB" id="A0A9D1NDP6"/>
<protein>
    <submittedName>
        <fullName evidence="2">Uncharacterized protein</fullName>
    </submittedName>
</protein>
<gene>
    <name evidence="2" type="ORF">IAB14_07405</name>
</gene>
<reference evidence="2" key="2">
    <citation type="journal article" date="2021" name="PeerJ">
        <title>Extensive microbial diversity within the chicken gut microbiome revealed by metagenomics and culture.</title>
        <authorList>
            <person name="Gilroy R."/>
            <person name="Ravi A."/>
            <person name="Getino M."/>
            <person name="Pursley I."/>
            <person name="Horton D.L."/>
            <person name="Alikhan N.F."/>
            <person name="Baker D."/>
            <person name="Gharbi K."/>
            <person name="Hall N."/>
            <person name="Watson M."/>
            <person name="Adriaenssens E.M."/>
            <person name="Foster-Nyarko E."/>
            <person name="Jarju S."/>
            <person name="Secka A."/>
            <person name="Antonio M."/>
            <person name="Oren A."/>
            <person name="Chaudhuri R.R."/>
            <person name="La Ragione R."/>
            <person name="Hildebrand F."/>
            <person name="Pallen M.J."/>
        </authorList>
    </citation>
    <scope>NUCLEOTIDE SEQUENCE</scope>
    <source>
        <strain evidence="2">23406</strain>
    </source>
</reference>
<dbReference type="EMBL" id="DVOH01000059">
    <property type="protein sequence ID" value="HIV00920.1"/>
    <property type="molecule type" value="Genomic_DNA"/>
</dbReference>
<sequence>MSKKRKQQEELAMQQAMQQQQQQIPVRPVMPQVRFRIMSNCAPVPVARPADFIQLTPIVQPVPLVPYSSQMQPLAQYDDDGYSYNDYYDEY</sequence>
<proteinExistence type="predicted"/>
<feature type="compositionally biased region" description="Low complexity" evidence="1">
    <location>
        <begin position="10"/>
        <end position="23"/>
    </location>
</feature>
<reference evidence="2" key="1">
    <citation type="submission" date="2020-10" db="EMBL/GenBank/DDBJ databases">
        <authorList>
            <person name="Gilroy R."/>
        </authorList>
    </citation>
    <scope>NUCLEOTIDE SEQUENCE</scope>
    <source>
        <strain evidence="2">23406</strain>
    </source>
</reference>
<accession>A0A9D1NDP6</accession>
<comment type="caution">
    <text evidence="2">The sequence shown here is derived from an EMBL/GenBank/DDBJ whole genome shotgun (WGS) entry which is preliminary data.</text>
</comment>
<organism evidence="2 3">
    <name type="scientific">Candidatus Stercoripulliclostridium merdipullorum</name>
    <dbReference type="NCBI Taxonomy" id="2840952"/>
    <lineage>
        <taxon>Bacteria</taxon>
        <taxon>Bacillati</taxon>
        <taxon>Bacillota</taxon>
        <taxon>Clostridia</taxon>
        <taxon>Eubacteriales</taxon>
        <taxon>Candidatus Stercoripulliclostridium</taxon>
    </lineage>
</organism>
<evidence type="ECO:0000256" key="1">
    <source>
        <dbReference type="SAM" id="MobiDB-lite"/>
    </source>
</evidence>
<evidence type="ECO:0000313" key="2">
    <source>
        <dbReference type="EMBL" id="HIV00920.1"/>
    </source>
</evidence>
<dbReference type="Proteomes" id="UP000886891">
    <property type="component" value="Unassembled WGS sequence"/>
</dbReference>
<feature type="region of interest" description="Disordered" evidence="1">
    <location>
        <begin position="1"/>
        <end position="23"/>
    </location>
</feature>
<evidence type="ECO:0000313" key="3">
    <source>
        <dbReference type="Proteomes" id="UP000886891"/>
    </source>
</evidence>